<dbReference type="InterPro" id="IPR001810">
    <property type="entry name" value="F-box_dom"/>
</dbReference>
<proteinExistence type="predicted"/>
<name>A0A0B5J5B0_9VIRU</name>
<dbReference type="CDD" id="cd09917">
    <property type="entry name" value="F-box_SF"/>
    <property type="match status" value="1"/>
</dbReference>
<dbReference type="GeneID" id="23461742"/>
<feature type="region of interest" description="Disordered" evidence="1">
    <location>
        <begin position="159"/>
        <end position="261"/>
    </location>
</feature>
<dbReference type="EMBL" id="KP136319">
    <property type="protein sequence ID" value="AJF96825.1"/>
    <property type="molecule type" value="Genomic_DNA"/>
</dbReference>
<feature type="compositionally biased region" description="Basic residues" evidence="1">
    <location>
        <begin position="35"/>
        <end position="45"/>
    </location>
</feature>
<feature type="compositionally biased region" description="Basic and acidic residues" evidence="1">
    <location>
        <begin position="25"/>
        <end position="34"/>
    </location>
</feature>
<organism evidence="3 4">
    <name type="scientific">Pandoravirus inopinatum</name>
    <dbReference type="NCBI Taxonomy" id="1605721"/>
    <lineage>
        <taxon>Viruses</taxon>
        <taxon>Pandoravirus</taxon>
    </lineage>
</organism>
<feature type="region of interest" description="Disordered" evidence="1">
    <location>
        <begin position="1"/>
        <end position="52"/>
    </location>
</feature>
<dbReference type="InterPro" id="IPR036047">
    <property type="entry name" value="F-box-like_dom_sf"/>
</dbReference>
<sequence length="537" mass="58542">MEDCVDDLAKGQTLAEPPPRPPAKRRSETADTAKRSRSTKKRRTVARTETPTGASDIDTVDLFSLPVEIVLCVLSHCAAVDVARVGLTCRWAAAVVADPVSMAALYRRAVGPLCTNPLCMGRFGDVVDDDYFAAADPAPLNVVRLADCATVECEIDDIDDLDDNDHENDNGNNDDNCDGGGGHDNTNRDSVYGQHDDTGLFGWSGDDQDKDCAPERDLGAADSDNDQSERTDNDKSNNNNNDDDNSDENEGDQGGFDSLCGHRESDIADATAEDCLRENAGGGRLGGTRVHGGWRSSKPSCRVRHMACRPVWCPPSASAGAIRARRAGAAWAPPRSASPSTSLCGVAATCRRRSPPPSDHCARWLWPTRSPTPCRRRFRMAPPLPYVPAVAKSATAHARPRRSDDRVPAMRRRWLGLLARWPSRRAGTCCAYLVPDRRGRAHRGALGAGLGGRRLAQRRSLSPDGWCSVCGARVARRRCACSRRARVSRPRGRPGHGDDLDDRRRRHGRRPGGTGRARDAVVHHHGRRRTRPHHAVR</sequence>
<dbReference type="RefSeq" id="YP_009119060.1">
    <property type="nucleotide sequence ID" value="NC_026440.1"/>
</dbReference>
<dbReference type="PROSITE" id="PS50181">
    <property type="entry name" value="FBOX"/>
    <property type="match status" value="1"/>
</dbReference>
<feature type="compositionally biased region" description="Basic residues" evidence="1">
    <location>
        <begin position="523"/>
        <end position="537"/>
    </location>
</feature>
<evidence type="ECO:0000313" key="3">
    <source>
        <dbReference type="EMBL" id="AJF96825.1"/>
    </source>
</evidence>
<accession>A0A0B5J5B0</accession>
<feature type="compositionally biased region" description="Basic residues" evidence="1">
    <location>
        <begin position="482"/>
        <end position="494"/>
    </location>
</feature>
<protein>
    <submittedName>
        <fullName evidence="3">F-box domain protein</fullName>
    </submittedName>
</protein>
<evidence type="ECO:0000256" key="1">
    <source>
        <dbReference type="SAM" id="MobiDB-lite"/>
    </source>
</evidence>
<feature type="domain" description="F-box" evidence="2">
    <location>
        <begin position="59"/>
        <end position="109"/>
    </location>
</feature>
<evidence type="ECO:0000313" key="4">
    <source>
        <dbReference type="Proteomes" id="UP000202511"/>
    </source>
</evidence>
<feature type="region of interest" description="Disordered" evidence="1">
    <location>
        <begin position="482"/>
        <end position="537"/>
    </location>
</feature>
<evidence type="ECO:0000259" key="2">
    <source>
        <dbReference type="PROSITE" id="PS50181"/>
    </source>
</evidence>
<reference evidence="3 4" key="1">
    <citation type="journal article" date="2015" name="Parasitol. Res.">
        <title>Viruses in close associations with free-living amoebae.</title>
        <authorList>
            <person name="Scheid P."/>
        </authorList>
    </citation>
    <scope>NUCLEOTIDE SEQUENCE [LARGE SCALE GENOMIC DNA]</scope>
    <source>
        <strain evidence="3">KlaHel</strain>
    </source>
</reference>
<dbReference type="SUPFAM" id="SSF81383">
    <property type="entry name" value="F-box domain"/>
    <property type="match status" value="1"/>
</dbReference>
<feature type="compositionally biased region" description="Acidic residues" evidence="1">
    <location>
        <begin position="241"/>
        <end position="251"/>
    </location>
</feature>
<feature type="compositionally biased region" description="Basic and acidic residues" evidence="1">
    <location>
        <begin position="210"/>
        <end position="219"/>
    </location>
</feature>
<dbReference type="KEGG" id="vg:23461742"/>
<dbReference type="Proteomes" id="UP000202511">
    <property type="component" value="Segment"/>
</dbReference>